<dbReference type="Pfam" id="PF00355">
    <property type="entry name" value="Rieske"/>
    <property type="match status" value="1"/>
</dbReference>
<dbReference type="InterPro" id="IPR017941">
    <property type="entry name" value="Rieske_2Fe-2S"/>
</dbReference>
<keyword evidence="1" id="KW-0001">2Fe-2S</keyword>
<gene>
    <name evidence="6" type="ORF">VI33_06920</name>
</gene>
<evidence type="ECO:0000313" key="6">
    <source>
        <dbReference type="EMBL" id="AKO66374.1"/>
    </source>
</evidence>
<keyword evidence="7" id="KW-1185">Reference proteome</keyword>
<evidence type="ECO:0000256" key="4">
    <source>
        <dbReference type="ARBA" id="ARBA00023014"/>
    </source>
</evidence>
<dbReference type="OrthoDB" id="9794779at2"/>
<dbReference type="PROSITE" id="PS51296">
    <property type="entry name" value="RIESKE"/>
    <property type="match status" value="1"/>
</dbReference>
<dbReference type="GO" id="GO:0046872">
    <property type="term" value="F:metal ion binding"/>
    <property type="evidence" value="ECO:0007669"/>
    <property type="project" value="UniProtKB-KW"/>
</dbReference>
<keyword evidence="3" id="KW-0408">Iron</keyword>
<evidence type="ECO:0000256" key="3">
    <source>
        <dbReference type="ARBA" id="ARBA00023004"/>
    </source>
</evidence>
<feature type="domain" description="Rieske" evidence="5">
    <location>
        <begin position="4"/>
        <end position="108"/>
    </location>
</feature>
<dbReference type="CDD" id="cd03467">
    <property type="entry name" value="Rieske"/>
    <property type="match status" value="1"/>
</dbReference>
<dbReference type="PANTHER" id="PTHR40261:SF1">
    <property type="entry name" value="RIESKE DOMAIN-CONTAINING PROTEIN"/>
    <property type="match status" value="1"/>
</dbReference>
<dbReference type="InterPro" id="IPR036922">
    <property type="entry name" value="Rieske_2Fe-2S_sf"/>
</dbReference>
<dbReference type="Proteomes" id="UP000066549">
    <property type="component" value="Chromosome"/>
</dbReference>
<dbReference type="Gene3D" id="2.102.10.10">
    <property type="entry name" value="Rieske [2Fe-2S] iron-sulphur domain"/>
    <property type="match status" value="1"/>
</dbReference>
<accession>A0A0H4J0P1</accession>
<protein>
    <recommendedName>
        <fullName evidence="5">Rieske domain-containing protein</fullName>
    </recommendedName>
</protein>
<dbReference type="PANTHER" id="PTHR40261">
    <property type="match status" value="1"/>
</dbReference>
<evidence type="ECO:0000259" key="5">
    <source>
        <dbReference type="PROSITE" id="PS51296"/>
    </source>
</evidence>
<evidence type="ECO:0000256" key="1">
    <source>
        <dbReference type="ARBA" id="ARBA00022714"/>
    </source>
</evidence>
<dbReference type="EMBL" id="CP011002">
    <property type="protein sequence ID" value="AKO66374.1"/>
    <property type="molecule type" value="Genomic_DNA"/>
</dbReference>
<name>A0A0H4J0P1_9PROT</name>
<reference evidence="6 7" key="1">
    <citation type="submission" date="2015-03" db="EMBL/GenBank/DDBJ databases">
        <title>Comparative analysis of the OM43 clade including a novel species from Red Sea uncovers genomic and metabolic diversity among marine methylotrophs.</title>
        <authorList>
            <person name="Jimenez-Infante F."/>
            <person name="Ngugi D.K."/>
            <person name="Vinu M."/>
            <person name="Alam I."/>
            <person name="Kamau A."/>
            <person name="Blom J."/>
            <person name="Bajic V.B."/>
            <person name="Stingl U."/>
        </authorList>
    </citation>
    <scope>NUCLEOTIDE SEQUENCE [LARGE SCALE GENOMIC DNA]</scope>
    <source>
        <strain evidence="6 7">MBRSH7</strain>
    </source>
</reference>
<evidence type="ECO:0000313" key="7">
    <source>
        <dbReference type="Proteomes" id="UP000066549"/>
    </source>
</evidence>
<proteinExistence type="predicted"/>
<keyword evidence="4" id="KW-0411">Iron-sulfur</keyword>
<keyword evidence="2" id="KW-0479">Metal-binding</keyword>
<dbReference type="SUPFAM" id="SSF50022">
    <property type="entry name" value="ISP domain"/>
    <property type="match status" value="1"/>
</dbReference>
<sequence>MPKSIIFEKNEIINSVTKAVKSYVSNETSIFVVYYEGEFHAYINQCQHLPVELDWDEVHFFDETEKFLICATHGAVYDPKTGHCLSGPCKSKYLKKLEVIERNYKIEVIYDDSKK</sequence>
<evidence type="ECO:0000256" key="2">
    <source>
        <dbReference type="ARBA" id="ARBA00022723"/>
    </source>
</evidence>
<dbReference type="GO" id="GO:0051537">
    <property type="term" value="F:2 iron, 2 sulfur cluster binding"/>
    <property type="evidence" value="ECO:0007669"/>
    <property type="project" value="UniProtKB-KW"/>
</dbReference>
<dbReference type="AlphaFoldDB" id="A0A0H4J0P1"/>
<organism evidence="6 7">
    <name type="scientific">Methylophilales bacterium MBRS-H7</name>
    <dbReference type="NCBI Taxonomy" id="1623450"/>
    <lineage>
        <taxon>Bacteria</taxon>
        <taxon>Pseudomonadati</taxon>
        <taxon>Pseudomonadota</taxon>
        <taxon>Betaproteobacteria</taxon>
        <taxon>Nitrosomonadales</taxon>
        <taxon>OM43 clade</taxon>
    </lineage>
</organism>